<evidence type="ECO:0000256" key="4">
    <source>
        <dbReference type="ARBA" id="ARBA00022989"/>
    </source>
</evidence>
<evidence type="ECO:0000313" key="8">
    <source>
        <dbReference type="EMBL" id="CUS15812.1"/>
    </source>
</evidence>
<dbReference type="GO" id="GO:0015297">
    <property type="term" value="F:antiporter activity"/>
    <property type="evidence" value="ECO:0007669"/>
    <property type="project" value="InterPro"/>
</dbReference>
<organism evidence="8 9">
    <name type="scientific">Tuber aestivum</name>
    <name type="common">summer truffle</name>
    <dbReference type="NCBI Taxonomy" id="59557"/>
    <lineage>
        <taxon>Eukaryota</taxon>
        <taxon>Fungi</taxon>
        <taxon>Dikarya</taxon>
        <taxon>Ascomycota</taxon>
        <taxon>Pezizomycotina</taxon>
        <taxon>Pezizomycetes</taxon>
        <taxon>Pezizales</taxon>
        <taxon>Tuberaceae</taxon>
        <taxon>Tuber</taxon>
    </lineage>
</organism>
<dbReference type="AlphaFoldDB" id="A0A292Q7M6"/>
<feature type="compositionally biased region" description="Polar residues" evidence="6">
    <location>
        <begin position="48"/>
        <end position="59"/>
    </location>
</feature>
<evidence type="ECO:0000256" key="3">
    <source>
        <dbReference type="ARBA" id="ARBA00022692"/>
    </source>
</evidence>
<keyword evidence="4 7" id="KW-1133">Transmembrane helix</keyword>
<feature type="transmembrane region" description="Helical" evidence="7">
    <location>
        <begin position="522"/>
        <end position="543"/>
    </location>
</feature>
<feature type="region of interest" description="Disordered" evidence="6">
    <location>
        <begin position="1"/>
        <end position="95"/>
    </location>
</feature>
<dbReference type="CDD" id="cd13132">
    <property type="entry name" value="MATE_eukaryotic"/>
    <property type="match status" value="1"/>
</dbReference>
<keyword evidence="9" id="KW-1185">Reference proteome</keyword>
<feature type="transmembrane region" description="Helical" evidence="7">
    <location>
        <begin position="215"/>
        <end position="233"/>
    </location>
</feature>
<feature type="transmembrane region" description="Helical" evidence="7">
    <location>
        <begin position="555"/>
        <end position="575"/>
    </location>
</feature>
<proteinExistence type="inferred from homology"/>
<feature type="transmembrane region" description="Helical" evidence="7">
    <location>
        <begin position="362"/>
        <end position="383"/>
    </location>
</feature>
<evidence type="ECO:0008006" key="10">
    <source>
        <dbReference type="Google" id="ProtNLM"/>
    </source>
</evidence>
<protein>
    <recommendedName>
        <fullName evidence="10">MATE efflux family protein</fullName>
    </recommendedName>
</protein>
<evidence type="ECO:0000256" key="2">
    <source>
        <dbReference type="ARBA" id="ARBA00010199"/>
    </source>
</evidence>
<dbReference type="Proteomes" id="UP001412239">
    <property type="component" value="Unassembled WGS sequence"/>
</dbReference>
<dbReference type="GO" id="GO:1990961">
    <property type="term" value="P:xenobiotic detoxification by transmembrane export across the plasma membrane"/>
    <property type="evidence" value="ECO:0007669"/>
    <property type="project" value="InterPro"/>
</dbReference>
<dbReference type="PANTHER" id="PTHR11206">
    <property type="entry name" value="MULTIDRUG RESISTANCE PROTEIN"/>
    <property type="match status" value="1"/>
</dbReference>
<dbReference type="Pfam" id="PF01554">
    <property type="entry name" value="MatE"/>
    <property type="match status" value="2"/>
</dbReference>
<evidence type="ECO:0000256" key="7">
    <source>
        <dbReference type="SAM" id="Phobius"/>
    </source>
</evidence>
<keyword evidence="3 7" id="KW-0812">Transmembrane</keyword>
<dbReference type="NCBIfam" id="TIGR00797">
    <property type="entry name" value="matE"/>
    <property type="match status" value="1"/>
</dbReference>
<feature type="region of interest" description="Disordered" evidence="6">
    <location>
        <begin position="120"/>
        <end position="139"/>
    </location>
</feature>
<keyword evidence="5 7" id="KW-0472">Membrane</keyword>
<feature type="transmembrane region" description="Helical" evidence="7">
    <location>
        <begin position="263"/>
        <end position="288"/>
    </location>
</feature>
<dbReference type="GO" id="GO:0016020">
    <property type="term" value="C:membrane"/>
    <property type="evidence" value="ECO:0007669"/>
    <property type="project" value="UniProtKB-SubCell"/>
</dbReference>
<dbReference type="InterPro" id="IPR045069">
    <property type="entry name" value="MATE_euk"/>
</dbReference>
<evidence type="ECO:0000256" key="1">
    <source>
        <dbReference type="ARBA" id="ARBA00004141"/>
    </source>
</evidence>
<feature type="transmembrane region" description="Helical" evidence="7">
    <location>
        <begin position="187"/>
        <end position="209"/>
    </location>
</feature>
<comment type="similarity">
    <text evidence="2">Belongs to the multi antimicrobial extrusion (MATE) (TC 2.A.66.1) family.</text>
</comment>
<feature type="transmembrane region" description="Helical" evidence="7">
    <location>
        <begin position="442"/>
        <end position="462"/>
    </location>
</feature>
<dbReference type="GO" id="GO:0042910">
    <property type="term" value="F:xenobiotic transmembrane transporter activity"/>
    <property type="evidence" value="ECO:0007669"/>
    <property type="project" value="InterPro"/>
</dbReference>
<evidence type="ECO:0000256" key="5">
    <source>
        <dbReference type="ARBA" id="ARBA00023136"/>
    </source>
</evidence>
<accession>A0A292Q7M6</accession>
<gene>
    <name evidence="8" type="ORF">GSTUAT00000089001</name>
</gene>
<evidence type="ECO:0000313" key="9">
    <source>
        <dbReference type="Proteomes" id="UP001412239"/>
    </source>
</evidence>
<sequence>MSKRNADSRGSGNEDPAGGSNCHKPSAPPSIASGNRSEGVLTDPERPSLSSVAHLQSGHSIRPPAGNYRRPSPTFGTPPVEAPSSPFPSDLEFLPPSERERMGVEEQGLLKDCGLMPSDYGTLATSASSPPPTTQDDANPEVAFTAETTGLLGGHTDDVIKWHESVVAGAVRTSYTREARTLAKYAAPLWLTFLLQYSLTVATLFSAGTLGKNELAAVTLASMTANITGYAVYQGLSTSLDTLCAQAYGSGSKTLVGLHLQRMILFLGLVSFPIITAWCFAEPILNAIVPEPELAILSGRYLRILTIGAPGFALFEAGKRFTQAQGIFAASTFVLLICAPVNAVLNYLLVWNPTIGLGFDGAPVAVIIVDWLMPVLLFCYVYFIDGYECWGGLTTRSLQNWWPMIKLSIPGLVMLEAEYLAFELLTLMSARFGTSYLAAQSILATVAAISYQLAFALSIASSTRVANFLGAAMGESAKVSARTGFMAAIVVGIFNLCIMLGVREQFATLFTADADIISLVVHVMPLTAAFQLFDALACLGSGLLRGQGRQHIGSYINIVGYYGIAMPISVTCAFALGWKLIGLWCGVAVALAFVSSLQSFIILRTNWDKCVEDAQARINAG</sequence>
<dbReference type="EMBL" id="LN890943">
    <property type="protein sequence ID" value="CUS15812.1"/>
    <property type="molecule type" value="Genomic_DNA"/>
</dbReference>
<feature type="transmembrane region" description="Helical" evidence="7">
    <location>
        <begin position="581"/>
        <end position="603"/>
    </location>
</feature>
<comment type="subcellular location">
    <subcellularLocation>
        <location evidence="1">Membrane</location>
        <topology evidence="1">Multi-pass membrane protein</topology>
    </subcellularLocation>
</comment>
<dbReference type="InterPro" id="IPR002528">
    <property type="entry name" value="MATE_fam"/>
</dbReference>
<feature type="transmembrane region" description="Helical" evidence="7">
    <location>
        <begin position="327"/>
        <end position="350"/>
    </location>
</feature>
<evidence type="ECO:0000256" key="6">
    <source>
        <dbReference type="SAM" id="MobiDB-lite"/>
    </source>
</evidence>
<feature type="transmembrane region" description="Helical" evidence="7">
    <location>
        <begin position="483"/>
        <end position="502"/>
    </location>
</feature>
<reference evidence="8" key="1">
    <citation type="submission" date="2015-10" db="EMBL/GenBank/DDBJ databases">
        <authorList>
            <person name="Regsiter A."/>
            <person name="william w."/>
        </authorList>
    </citation>
    <scope>NUCLEOTIDE SEQUENCE</scope>
    <source>
        <strain evidence="8">Montdore</strain>
    </source>
</reference>
<name>A0A292Q7M6_9PEZI</name>